<comment type="caution">
    <text evidence="4">The sequence shown here is derived from an EMBL/GenBank/DDBJ whole genome shotgun (WGS) entry which is preliminary data.</text>
</comment>
<dbReference type="SUPFAM" id="SSF51905">
    <property type="entry name" value="FAD/NAD(P)-binding domain"/>
    <property type="match status" value="1"/>
</dbReference>
<dbReference type="Gene3D" id="1.10.10.10">
    <property type="entry name" value="Winged helix-like DNA-binding domain superfamily/Winged helix DNA-binding domain"/>
    <property type="match status" value="1"/>
</dbReference>
<evidence type="ECO:0000256" key="1">
    <source>
        <dbReference type="ARBA" id="ARBA00005995"/>
    </source>
</evidence>
<dbReference type="Proteomes" id="UP001314263">
    <property type="component" value="Unassembled WGS sequence"/>
</dbReference>
<feature type="region of interest" description="Disordered" evidence="2">
    <location>
        <begin position="1076"/>
        <end position="1101"/>
    </location>
</feature>
<dbReference type="Gene3D" id="3.90.660.10">
    <property type="match status" value="1"/>
</dbReference>
<dbReference type="Gene3D" id="3.50.50.60">
    <property type="entry name" value="FAD/NAD(P)-binding domain"/>
    <property type="match status" value="1"/>
</dbReference>
<dbReference type="GO" id="GO:0016491">
    <property type="term" value="F:oxidoreductase activity"/>
    <property type="evidence" value="ECO:0007669"/>
    <property type="project" value="InterPro"/>
</dbReference>
<evidence type="ECO:0000313" key="5">
    <source>
        <dbReference type="Proteomes" id="UP001314263"/>
    </source>
</evidence>
<dbReference type="SUPFAM" id="SSF46689">
    <property type="entry name" value="Homeodomain-like"/>
    <property type="match status" value="1"/>
</dbReference>
<feature type="region of interest" description="Disordered" evidence="2">
    <location>
        <begin position="354"/>
        <end position="375"/>
    </location>
</feature>
<keyword evidence="5" id="KW-1185">Reference proteome</keyword>
<feature type="domain" description="SWIRM" evidence="3">
    <location>
        <begin position="108"/>
        <end position="199"/>
    </location>
</feature>
<evidence type="ECO:0000256" key="2">
    <source>
        <dbReference type="SAM" id="MobiDB-lite"/>
    </source>
</evidence>
<dbReference type="PANTHER" id="PTHR10742">
    <property type="entry name" value="FLAVIN MONOAMINE OXIDASE"/>
    <property type="match status" value="1"/>
</dbReference>
<dbReference type="InterPro" id="IPR036388">
    <property type="entry name" value="WH-like_DNA-bd_sf"/>
</dbReference>
<gene>
    <name evidence="4" type="ORF">CVIRNUC_009557</name>
</gene>
<sequence length="1122" mass="120598">MENFSATEESPRGSNRRSRIEVSYNESLADAELEAQLRVSEAAGRGKRTRKAVSYEHAYLTQDWDDGDLEEDEAAYQQRTLRRARPALNVSLYEAMAAEGMEQPSQQLDAETAWAVGFMPGLSEEEEGHLPPGYEERLYTEIRNRILTMWREDVSRHLLLGQAEMSVPLDMRQYAKTAWTFLNNAGYINFGVAPAIAKPALDTPQTKGTIIVVGAGLAGLAAARKLRSFGFKVVVLEGRGRPGGRVYSKQLQGQGQAAVADLGGSIITGIDGNPLAVLAAQLNIPLHAIDTAGVPLYLEDGRIPHPTVDKKIEKLSNQLLDSCDHFRESMGEVTDSVSLATALETLWSERIEHSASGGEDLEKQADQEKPTDQAVPAGGSVLERRLLDWHFANLEFANAAPLRALSLRTWDQDDPHEMQGAHCFLPGGNIRLVAGMAEGLPIIYNSVVQEVEYSDIKVRVSTASTSFEGDAVLVTAPLGVLKKGAISFSPPLPERKLGAIQRMGFGVLNKVAMLFPHSFWGGLDMFGRIAPCVAHRGEYFLFYSYTHISGGALLAALVAGDAAEDFERADPKESARQVLEVLRSMFAPKGVNIPAPLQVVCTRWGQDPMAYGSYSSIAVGALGGEEYDTLAENLGGRVFFAGEHTTKKHPATMHGAFLSGHREAANISATFAKRQADAEAVAAAEAAAALRRARGQSAAAQAQAALQERQAAQHLAAQAFQLAEALHKVFNDVVEPPDAEFGCFAALYGPRNTRFEKQAILRADIGLGRTGRGKSLPVLIPVFCSDVARLRNLPGGDDARFGLLMGPLGIKLVGRARPLDQLALMRAILTSRGIKLPLDDDAGRMHITKELKAEPAAQHQVAHVKQDCSAGPLAWPPQSRQPFSSHQVEASLAALQPTQGQHACSPQSREPPQQQLGLAPQSHQQLQQGQRVYPAVPAWEPRGPAPPYQHGVQPQQQLGRLLSSFPGSANSASAHPPQTNSSKAQSTGPAAVSAWHAGVRDAHPSQGTQEAYFGPHNTPQQVGASPMGLGGQHGNVVTSWQGAPGAARSYPYQQRHQPAYSMQQKAPPYQVAPAMPVQSQPAAGGQPAGATGLPGFGLSPELLSSLKDLAPALQQLQQQPNR</sequence>
<dbReference type="EMBL" id="CAUYUE010000014">
    <property type="protein sequence ID" value="CAK0786344.1"/>
    <property type="molecule type" value="Genomic_DNA"/>
</dbReference>
<feature type="compositionally biased region" description="Polar residues" evidence="2">
    <location>
        <begin position="878"/>
        <end position="888"/>
    </location>
</feature>
<feature type="compositionally biased region" description="Basic and acidic residues" evidence="2">
    <location>
        <begin position="360"/>
        <end position="371"/>
    </location>
</feature>
<name>A0AAV1IG81_9CHLO</name>
<dbReference type="Pfam" id="PF04433">
    <property type="entry name" value="SWIRM"/>
    <property type="match status" value="1"/>
</dbReference>
<feature type="region of interest" description="Disordered" evidence="2">
    <location>
        <begin position="868"/>
        <end position="931"/>
    </location>
</feature>
<feature type="compositionally biased region" description="Low complexity" evidence="2">
    <location>
        <begin position="1076"/>
        <end position="1093"/>
    </location>
</feature>
<feature type="compositionally biased region" description="Polar residues" evidence="2">
    <location>
        <begin position="896"/>
        <end position="930"/>
    </location>
</feature>
<feature type="compositionally biased region" description="Polar residues" evidence="2">
    <location>
        <begin position="965"/>
        <end position="988"/>
    </location>
</feature>
<evidence type="ECO:0000259" key="3">
    <source>
        <dbReference type="PROSITE" id="PS50934"/>
    </source>
</evidence>
<dbReference type="AlphaFoldDB" id="A0AAV1IG81"/>
<dbReference type="InterPro" id="IPR009057">
    <property type="entry name" value="Homeodomain-like_sf"/>
</dbReference>
<protein>
    <recommendedName>
        <fullName evidence="3">SWIRM domain-containing protein</fullName>
    </recommendedName>
</protein>
<dbReference type="InterPro" id="IPR002937">
    <property type="entry name" value="Amino_oxidase"/>
</dbReference>
<dbReference type="PANTHER" id="PTHR10742:SF373">
    <property type="entry name" value="LYSINE-SPECIFIC HISTONE DEMETHYLASE 1 HOMOLOG 2"/>
    <property type="match status" value="1"/>
</dbReference>
<dbReference type="PROSITE" id="PS50934">
    <property type="entry name" value="SWIRM"/>
    <property type="match status" value="1"/>
</dbReference>
<organism evidence="4 5">
    <name type="scientific">Coccomyxa viridis</name>
    <dbReference type="NCBI Taxonomy" id="1274662"/>
    <lineage>
        <taxon>Eukaryota</taxon>
        <taxon>Viridiplantae</taxon>
        <taxon>Chlorophyta</taxon>
        <taxon>core chlorophytes</taxon>
        <taxon>Trebouxiophyceae</taxon>
        <taxon>Trebouxiophyceae incertae sedis</taxon>
        <taxon>Coccomyxaceae</taxon>
        <taxon>Coccomyxa</taxon>
    </lineage>
</organism>
<dbReference type="Pfam" id="PF01593">
    <property type="entry name" value="Amino_oxidase"/>
    <property type="match status" value="1"/>
</dbReference>
<dbReference type="SUPFAM" id="SSF54373">
    <property type="entry name" value="FAD-linked reductases, C-terminal domain"/>
    <property type="match status" value="1"/>
</dbReference>
<proteinExistence type="inferred from homology"/>
<comment type="similarity">
    <text evidence="1">Belongs to the flavin monoamine oxidase family.</text>
</comment>
<dbReference type="InterPro" id="IPR007526">
    <property type="entry name" value="SWIRM"/>
</dbReference>
<reference evidence="4 5" key="1">
    <citation type="submission" date="2023-10" db="EMBL/GenBank/DDBJ databases">
        <authorList>
            <person name="Maclean D."/>
            <person name="Macfadyen A."/>
        </authorList>
    </citation>
    <scope>NUCLEOTIDE SEQUENCE [LARGE SCALE GENOMIC DNA]</scope>
</reference>
<dbReference type="InterPro" id="IPR050281">
    <property type="entry name" value="Flavin_monoamine_oxidase"/>
</dbReference>
<dbReference type="InterPro" id="IPR036188">
    <property type="entry name" value="FAD/NAD-bd_sf"/>
</dbReference>
<accession>A0AAV1IG81</accession>
<evidence type="ECO:0000313" key="4">
    <source>
        <dbReference type="EMBL" id="CAK0786344.1"/>
    </source>
</evidence>
<feature type="region of interest" description="Disordered" evidence="2">
    <location>
        <begin position="962"/>
        <end position="993"/>
    </location>
</feature>